<evidence type="ECO:0000256" key="10">
    <source>
        <dbReference type="ARBA" id="ARBA00022763"/>
    </source>
</evidence>
<comment type="subunit">
    <text evidence="20">Monomer; monomeric form has weak exonuclease activity. Homodimer; homodimeric form is unsure but has much higher exonuclease activity, suggesting that it could homodimerize upon DNA-binding. Interacts with the replication protein A (RPA) complex.</text>
</comment>
<evidence type="ECO:0000256" key="21">
    <source>
        <dbReference type="ARBA" id="ARBA00070137"/>
    </source>
</evidence>
<evidence type="ECO:0000256" key="13">
    <source>
        <dbReference type="ARBA" id="ARBA00022842"/>
    </source>
</evidence>
<reference evidence="24" key="3">
    <citation type="submission" date="2025-09" db="UniProtKB">
        <authorList>
            <consortium name="Ensembl"/>
        </authorList>
    </citation>
    <scope>IDENTIFICATION</scope>
    <source>
        <strain evidence="24">Glennie</strain>
    </source>
</reference>
<keyword evidence="17" id="KW-0234">DNA repair</keyword>
<evidence type="ECO:0000256" key="7">
    <source>
        <dbReference type="ARBA" id="ARBA00022490"/>
    </source>
</evidence>
<dbReference type="Ensembl" id="ENSOANT00000066442.1">
    <property type="protein sequence ID" value="ENSOANP00000054119.1"/>
    <property type="gene ID" value="ENSOANG00000046369.1"/>
</dbReference>
<evidence type="ECO:0000256" key="2">
    <source>
        <dbReference type="ARBA" id="ARBA00001966"/>
    </source>
</evidence>
<keyword evidence="8" id="KW-0540">Nuclease</keyword>
<evidence type="ECO:0000256" key="1">
    <source>
        <dbReference type="ARBA" id="ARBA00001946"/>
    </source>
</evidence>
<dbReference type="GO" id="GO:0005829">
    <property type="term" value="C:cytosol"/>
    <property type="evidence" value="ECO:0007669"/>
    <property type="project" value="UniProtKB-SubCell"/>
</dbReference>
<evidence type="ECO:0000256" key="3">
    <source>
        <dbReference type="ARBA" id="ARBA00004123"/>
    </source>
</evidence>
<comment type="cofactor">
    <cofactor evidence="1">
        <name>Mg(2+)</name>
        <dbReference type="ChEBI" id="CHEBI:18420"/>
    </cofactor>
</comment>
<proteinExistence type="inferred from homology"/>
<evidence type="ECO:0000256" key="5">
    <source>
        <dbReference type="ARBA" id="ARBA00009797"/>
    </source>
</evidence>
<dbReference type="InterPro" id="IPR011604">
    <property type="entry name" value="PDDEXK-like_dom_sf"/>
</dbReference>
<evidence type="ECO:0000256" key="22">
    <source>
        <dbReference type="ARBA" id="ARBA00080590"/>
    </source>
</evidence>
<sequence length="385" mass="42933">MVEPSPSARCWGRGAMAGAGREREEAADYSDISDSEFLDLEEPGDSEQLSSSQNLPGTSTGNPGQETGPPGGPERKRGADVQTPLERLRLRYLWVTDLTSQSWCERQMVFSKELPGLQAPEKAAVMDLGASLHLARELEVHDIMTVPTATAEDSWAIKLLNILTMIPVLQSGGRIREFPVFGEVEGVFLVGVIDELHYTPKGELELTELKTRSRPQLPLAAQKDKDRFQVRLYKYLFDAMVRGQVTPDSLIRHVQLRPEQPLSPQVQDVARKSGFAAAAATLGELAELAFLRLTLSDLPRIDRLQLEYSHQESGAALGAELVAFEERRVRARARDCVAYWKGQREPRGVDVEEAWKCRTCDYAEVCDWRRRGGAVGQEHKAKKPK</sequence>
<keyword evidence="14" id="KW-0408">Iron</keyword>
<dbReference type="AlphaFoldDB" id="A0A6I8PPA7"/>
<evidence type="ECO:0000256" key="17">
    <source>
        <dbReference type="ARBA" id="ARBA00023204"/>
    </source>
</evidence>
<evidence type="ECO:0000256" key="14">
    <source>
        <dbReference type="ARBA" id="ARBA00023004"/>
    </source>
</evidence>
<accession>A0A6I8PPA7</accession>
<dbReference type="FunCoup" id="A0A6I8PPA7">
    <property type="interactions" value="1868"/>
</dbReference>
<dbReference type="GO" id="GO:0003677">
    <property type="term" value="F:DNA binding"/>
    <property type="evidence" value="ECO:0007669"/>
    <property type="project" value="UniProtKB-KW"/>
</dbReference>
<keyword evidence="13" id="KW-0460">Magnesium</keyword>
<dbReference type="PANTHER" id="PTHR14464">
    <property type="entry name" value="EXONUCLEASE V"/>
    <property type="match status" value="1"/>
</dbReference>
<dbReference type="InParanoid" id="A0A6I8PPA7"/>
<evidence type="ECO:0000256" key="9">
    <source>
        <dbReference type="ARBA" id="ARBA00022723"/>
    </source>
</evidence>
<name>A0A6I8PPA7_ORNAN</name>
<keyword evidence="9" id="KW-0479">Metal-binding</keyword>
<dbReference type="PANTHER" id="PTHR14464:SF4">
    <property type="entry name" value="EXONUCLEASE V"/>
    <property type="match status" value="1"/>
</dbReference>
<dbReference type="Bgee" id="ENSOANG00000046369">
    <property type="expression patterns" value="Expressed in endometrium and 8 other cell types or tissues"/>
</dbReference>
<evidence type="ECO:0000256" key="4">
    <source>
        <dbReference type="ARBA" id="ARBA00004514"/>
    </source>
</evidence>
<evidence type="ECO:0000313" key="25">
    <source>
        <dbReference type="Proteomes" id="UP000002279"/>
    </source>
</evidence>
<evidence type="ECO:0000256" key="20">
    <source>
        <dbReference type="ARBA" id="ARBA00062540"/>
    </source>
</evidence>
<feature type="compositionally biased region" description="Acidic residues" evidence="23">
    <location>
        <begin position="27"/>
        <end position="45"/>
    </location>
</feature>
<keyword evidence="11" id="KW-0378">Hydrolase</keyword>
<dbReference type="GO" id="GO:0005654">
    <property type="term" value="C:nucleoplasm"/>
    <property type="evidence" value="ECO:0007669"/>
    <property type="project" value="Ensembl"/>
</dbReference>
<keyword evidence="10" id="KW-0227">DNA damage</keyword>
<dbReference type="GeneTree" id="ENSGT00390000015205"/>
<evidence type="ECO:0000256" key="12">
    <source>
        <dbReference type="ARBA" id="ARBA00022839"/>
    </source>
</evidence>
<dbReference type="Proteomes" id="UP000002279">
    <property type="component" value="Chromosome 17"/>
</dbReference>
<dbReference type="Gene3D" id="3.90.320.10">
    <property type="match status" value="1"/>
</dbReference>
<comment type="cofactor">
    <cofactor evidence="2">
        <name>[4Fe-4S] cluster</name>
        <dbReference type="ChEBI" id="CHEBI:49883"/>
    </cofactor>
</comment>
<comment type="subcellular location">
    <subcellularLocation>
        <location evidence="4">Cytoplasm</location>
        <location evidence="4">Cytosol</location>
    </subcellularLocation>
    <subcellularLocation>
        <location evidence="3">Nucleus</location>
    </subcellularLocation>
</comment>
<dbReference type="GO" id="GO:0046872">
    <property type="term" value="F:metal ion binding"/>
    <property type="evidence" value="ECO:0007669"/>
    <property type="project" value="UniProtKB-KW"/>
</dbReference>
<dbReference type="FunFam" id="3.90.320.10:FF:000004">
    <property type="entry name" value="Probable exonuclease V"/>
    <property type="match status" value="1"/>
</dbReference>
<evidence type="ECO:0000256" key="18">
    <source>
        <dbReference type="ARBA" id="ARBA00023242"/>
    </source>
</evidence>
<keyword evidence="12" id="KW-0269">Exonuclease</keyword>
<evidence type="ECO:0000313" key="24">
    <source>
        <dbReference type="Ensembl" id="ENSOANP00000054119.1"/>
    </source>
</evidence>
<keyword evidence="15" id="KW-0411">Iron-sulfur</keyword>
<dbReference type="GO" id="GO:0036297">
    <property type="term" value="P:interstrand cross-link repair"/>
    <property type="evidence" value="ECO:0000318"/>
    <property type="project" value="GO_Central"/>
</dbReference>
<evidence type="ECO:0000256" key="16">
    <source>
        <dbReference type="ARBA" id="ARBA00023125"/>
    </source>
</evidence>
<dbReference type="InterPro" id="IPR019190">
    <property type="entry name" value="EXOV"/>
</dbReference>
<comment type="similarity">
    <text evidence="5">Belongs to the EXO5 family.</text>
</comment>
<keyword evidence="16" id="KW-0238">DNA-binding</keyword>
<dbReference type="Pfam" id="PF09810">
    <property type="entry name" value="Exo5"/>
    <property type="match status" value="3"/>
</dbReference>
<keyword evidence="25" id="KW-1185">Reference proteome</keyword>
<dbReference type="GO" id="GO:0051539">
    <property type="term" value="F:4 iron, 4 sulfur cluster binding"/>
    <property type="evidence" value="ECO:0007669"/>
    <property type="project" value="UniProtKB-KW"/>
</dbReference>
<keyword evidence="7" id="KW-0963">Cytoplasm</keyword>
<comment type="function">
    <text evidence="19">Single-stranded DNA (ssDNA) bidirectional exonuclease involved in DNA repair. Probably involved in DNA repair following ultraviolet (UV) irradiation and interstrand cross-links (ICLs) damage. Has both 5'-3' and 3'-5' exonuclease activities with a strong preference for 5'-ends. Acts as a sliding exonuclease that loads at ssDNA ends and then slides along the ssDNA prior to cutting; however the sliding and the 3'-5' exonuclease activities are abolished upon binding to the replication protein A (RPA) complex that enforces 5'-directionality activity.</text>
</comment>
<reference evidence="24" key="2">
    <citation type="submission" date="2025-08" db="UniProtKB">
        <authorList>
            <consortium name="Ensembl"/>
        </authorList>
    </citation>
    <scope>IDENTIFICATION</scope>
    <source>
        <strain evidence="24">Glennie</strain>
    </source>
</reference>
<evidence type="ECO:0000256" key="23">
    <source>
        <dbReference type="SAM" id="MobiDB-lite"/>
    </source>
</evidence>
<evidence type="ECO:0000256" key="6">
    <source>
        <dbReference type="ARBA" id="ARBA00022485"/>
    </source>
</evidence>
<protein>
    <recommendedName>
        <fullName evidence="21">Exonuclease V</fullName>
    </recommendedName>
    <alternativeName>
        <fullName evidence="22">Defects in morphology protein 1 homolog</fullName>
    </alternativeName>
</protein>
<reference evidence="24 25" key="1">
    <citation type="journal article" date="2008" name="Nature">
        <title>Genome analysis of the platypus reveals unique signatures of evolution.</title>
        <authorList>
            <person name="Warren W.C."/>
            <person name="Hillier L.W."/>
            <person name="Marshall Graves J.A."/>
            <person name="Birney E."/>
            <person name="Ponting C.P."/>
            <person name="Grutzner F."/>
            <person name="Belov K."/>
            <person name="Miller W."/>
            <person name="Clarke L."/>
            <person name="Chinwalla A.T."/>
            <person name="Yang S.P."/>
            <person name="Heger A."/>
            <person name="Locke D.P."/>
            <person name="Miethke P."/>
            <person name="Waters P.D."/>
            <person name="Veyrunes F."/>
            <person name="Fulton L."/>
            <person name="Fulton B."/>
            <person name="Graves T."/>
            <person name="Wallis J."/>
            <person name="Puente X.S."/>
            <person name="Lopez-Otin C."/>
            <person name="Ordonez G.R."/>
            <person name="Eichler E.E."/>
            <person name="Chen L."/>
            <person name="Cheng Z."/>
            <person name="Deakin J.E."/>
            <person name="Alsop A."/>
            <person name="Thompson K."/>
            <person name="Kirby P."/>
            <person name="Papenfuss A.T."/>
            <person name="Wakefield M.J."/>
            <person name="Olender T."/>
            <person name="Lancet D."/>
            <person name="Huttley G.A."/>
            <person name="Smit A.F."/>
            <person name="Pask A."/>
            <person name="Temple-Smith P."/>
            <person name="Batzer M.A."/>
            <person name="Walker J.A."/>
            <person name="Konkel M.K."/>
            <person name="Harris R.S."/>
            <person name="Whittington C.M."/>
            <person name="Wong E.S."/>
            <person name="Gemmell N.J."/>
            <person name="Buschiazzo E."/>
            <person name="Vargas Jentzsch I.M."/>
            <person name="Merkel A."/>
            <person name="Schmitz J."/>
            <person name="Zemann A."/>
            <person name="Churakov G."/>
            <person name="Kriegs J.O."/>
            <person name="Brosius J."/>
            <person name="Murchison E.P."/>
            <person name="Sachidanandam R."/>
            <person name="Smith C."/>
            <person name="Hannon G.J."/>
            <person name="Tsend-Ayush E."/>
            <person name="McMillan D."/>
            <person name="Attenborough R."/>
            <person name="Rens W."/>
            <person name="Ferguson-Smith M."/>
            <person name="Lefevre C.M."/>
            <person name="Sharp J.A."/>
            <person name="Nicholas K.R."/>
            <person name="Ray D.A."/>
            <person name="Kube M."/>
            <person name="Reinhardt R."/>
            <person name="Pringle T.H."/>
            <person name="Taylor J."/>
            <person name="Jones R.C."/>
            <person name="Nixon B."/>
            <person name="Dacheux J.L."/>
            <person name="Niwa H."/>
            <person name="Sekita Y."/>
            <person name="Huang X."/>
            <person name="Stark A."/>
            <person name="Kheradpour P."/>
            <person name="Kellis M."/>
            <person name="Flicek P."/>
            <person name="Chen Y."/>
            <person name="Webber C."/>
            <person name="Hardison R."/>
            <person name="Nelson J."/>
            <person name="Hallsworth-Pepin K."/>
            <person name="Delehaunty K."/>
            <person name="Markovic C."/>
            <person name="Minx P."/>
            <person name="Feng Y."/>
            <person name="Kremitzki C."/>
            <person name="Mitreva M."/>
            <person name="Glasscock J."/>
            <person name="Wylie T."/>
            <person name="Wohldmann P."/>
            <person name="Thiru P."/>
            <person name="Nhan M.N."/>
            <person name="Pohl C.S."/>
            <person name="Smith S.M."/>
            <person name="Hou S."/>
            <person name="Nefedov M."/>
            <person name="de Jong P.J."/>
            <person name="Renfree M.B."/>
            <person name="Mardis E.R."/>
            <person name="Wilson R.K."/>
        </authorList>
    </citation>
    <scope>NUCLEOTIDE SEQUENCE [LARGE SCALE GENOMIC DNA]</scope>
    <source>
        <strain evidence="24 25">Glennie</strain>
    </source>
</reference>
<evidence type="ECO:0000256" key="11">
    <source>
        <dbReference type="ARBA" id="ARBA00022801"/>
    </source>
</evidence>
<keyword evidence="6" id="KW-0004">4Fe-4S</keyword>
<dbReference type="OMA" id="CPDKPLG"/>
<keyword evidence="18" id="KW-0539">Nucleus</keyword>
<organism evidence="24 25">
    <name type="scientific">Ornithorhynchus anatinus</name>
    <name type="common">Duckbill platypus</name>
    <dbReference type="NCBI Taxonomy" id="9258"/>
    <lineage>
        <taxon>Eukaryota</taxon>
        <taxon>Metazoa</taxon>
        <taxon>Chordata</taxon>
        <taxon>Craniata</taxon>
        <taxon>Vertebrata</taxon>
        <taxon>Euteleostomi</taxon>
        <taxon>Mammalia</taxon>
        <taxon>Monotremata</taxon>
        <taxon>Ornithorhynchidae</taxon>
        <taxon>Ornithorhynchus</taxon>
    </lineage>
</organism>
<evidence type="ECO:0000256" key="15">
    <source>
        <dbReference type="ARBA" id="ARBA00023014"/>
    </source>
</evidence>
<feature type="region of interest" description="Disordered" evidence="23">
    <location>
        <begin position="1"/>
        <end position="81"/>
    </location>
</feature>
<dbReference type="GO" id="GO:0045145">
    <property type="term" value="F:single-stranded DNA 5'-3' DNA exonuclease activity"/>
    <property type="evidence" value="ECO:0000318"/>
    <property type="project" value="GO_Central"/>
</dbReference>
<evidence type="ECO:0000256" key="8">
    <source>
        <dbReference type="ARBA" id="ARBA00022722"/>
    </source>
</evidence>
<feature type="compositionally biased region" description="Polar residues" evidence="23">
    <location>
        <begin position="47"/>
        <end position="59"/>
    </location>
</feature>
<dbReference type="GO" id="GO:0005634">
    <property type="term" value="C:nucleus"/>
    <property type="evidence" value="ECO:0000318"/>
    <property type="project" value="GO_Central"/>
</dbReference>
<gene>
    <name evidence="24" type="primary">EXO5</name>
</gene>
<evidence type="ECO:0000256" key="19">
    <source>
        <dbReference type="ARBA" id="ARBA00055450"/>
    </source>
</evidence>